<evidence type="ECO:0000313" key="2">
    <source>
        <dbReference type="Proteomes" id="UP000298218"/>
    </source>
</evidence>
<sequence>MAVETTEYLGMLRRMIRAAGRRVADADELEMAALLDLRDELEAAVRLAVLGQRATLGRSWAWVGSALGITRQAAQQRYGRTTPTKETE</sequence>
<name>A0A4Y8KUQ2_9MICO</name>
<accession>A0A4Y8KUQ2</accession>
<evidence type="ECO:0000313" key="1">
    <source>
        <dbReference type="EMBL" id="TFD80865.1"/>
    </source>
</evidence>
<reference evidence="1 2" key="1">
    <citation type="submission" date="2019-03" db="EMBL/GenBank/DDBJ databases">
        <title>Genomics of glacier-inhabiting Cryobacterium strains.</title>
        <authorList>
            <person name="Liu Q."/>
            <person name="Xin Y.-H."/>
        </authorList>
    </citation>
    <scope>NUCLEOTIDE SEQUENCE [LARGE SCALE GENOMIC DNA]</scope>
    <source>
        <strain evidence="1 2">CGMCC 1.4292</strain>
    </source>
</reference>
<evidence type="ECO:0008006" key="3">
    <source>
        <dbReference type="Google" id="ProtNLM"/>
    </source>
</evidence>
<proteinExistence type="predicted"/>
<dbReference type="AlphaFoldDB" id="A0A4Y8KUQ2"/>
<dbReference type="Proteomes" id="UP000298218">
    <property type="component" value="Unassembled WGS sequence"/>
</dbReference>
<comment type="caution">
    <text evidence="1">The sequence shown here is derived from an EMBL/GenBank/DDBJ whole genome shotgun (WGS) entry which is preliminary data.</text>
</comment>
<organism evidence="1 2">
    <name type="scientific">Cryobacterium psychrophilum</name>
    <dbReference type="NCBI Taxonomy" id="41988"/>
    <lineage>
        <taxon>Bacteria</taxon>
        <taxon>Bacillati</taxon>
        <taxon>Actinomycetota</taxon>
        <taxon>Actinomycetes</taxon>
        <taxon>Micrococcales</taxon>
        <taxon>Microbacteriaceae</taxon>
        <taxon>Cryobacterium</taxon>
    </lineage>
</organism>
<protein>
    <recommendedName>
        <fullName evidence="3">RNA polymerase subunit sigma-70</fullName>
    </recommendedName>
</protein>
<gene>
    <name evidence="1" type="ORF">E3T53_04375</name>
</gene>
<dbReference type="EMBL" id="SOHQ01000013">
    <property type="protein sequence ID" value="TFD80865.1"/>
    <property type="molecule type" value="Genomic_DNA"/>
</dbReference>
<dbReference type="RefSeq" id="WP_134173908.1">
    <property type="nucleotide sequence ID" value="NZ_SODI01000001.1"/>
</dbReference>
<keyword evidence="2" id="KW-1185">Reference proteome</keyword>
<dbReference type="OrthoDB" id="3579809at2"/>